<evidence type="ECO:0000313" key="1">
    <source>
        <dbReference type="EMBL" id="KAK9032932.1"/>
    </source>
</evidence>
<sequence>MCCYNSLNQKSLENYIPRFEDPSSLQCPQCVAWQLVTLCCSGFSVCLNPYVNVVRLDSLSSYSPGGVSIKGFGLRSKAFEAFSLNS</sequence>
<dbReference type="EMBL" id="JBBPBN010000008">
    <property type="protein sequence ID" value="KAK9032932.1"/>
    <property type="molecule type" value="Genomic_DNA"/>
</dbReference>
<gene>
    <name evidence="1" type="ORF">V6N11_017974</name>
</gene>
<reference evidence="1 2" key="1">
    <citation type="journal article" date="2024" name="G3 (Bethesda)">
        <title>Genome assembly of Hibiscus sabdariffa L. provides insights into metabolisms of medicinal natural products.</title>
        <authorList>
            <person name="Kim T."/>
        </authorList>
    </citation>
    <scope>NUCLEOTIDE SEQUENCE [LARGE SCALE GENOMIC DNA]</scope>
    <source>
        <strain evidence="1">TK-2024</strain>
        <tissue evidence="1">Old leaves</tissue>
    </source>
</reference>
<protein>
    <submittedName>
        <fullName evidence="1">Uncharacterized protein</fullName>
    </submittedName>
</protein>
<evidence type="ECO:0000313" key="2">
    <source>
        <dbReference type="Proteomes" id="UP001396334"/>
    </source>
</evidence>
<name>A0ABR2T6Y6_9ROSI</name>
<keyword evidence="2" id="KW-1185">Reference proteome</keyword>
<comment type="caution">
    <text evidence="1">The sequence shown here is derived from an EMBL/GenBank/DDBJ whole genome shotgun (WGS) entry which is preliminary data.</text>
</comment>
<dbReference type="Proteomes" id="UP001396334">
    <property type="component" value="Unassembled WGS sequence"/>
</dbReference>
<accession>A0ABR2T6Y6</accession>
<proteinExistence type="predicted"/>
<organism evidence="1 2">
    <name type="scientific">Hibiscus sabdariffa</name>
    <name type="common">roselle</name>
    <dbReference type="NCBI Taxonomy" id="183260"/>
    <lineage>
        <taxon>Eukaryota</taxon>
        <taxon>Viridiplantae</taxon>
        <taxon>Streptophyta</taxon>
        <taxon>Embryophyta</taxon>
        <taxon>Tracheophyta</taxon>
        <taxon>Spermatophyta</taxon>
        <taxon>Magnoliopsida</taxon>
        <taxon>eudicotyledons</taxon>
        <taxon>Gunneridae</taxon>
        <taxon>Pentapetalae</taxon>
        <taxon>rosids</taxon>
        <taxon>malvids</taxon>
        <taxon>Malvales</taxon>
        <taxon>Malvaceae</taxon>
        <taxon>Malvoideae</taxon>
        <taxon>Hibiscus</taxon>
    </lineage>
</organism>